<reference evidence="6" key="2">
    <citation type="journal article" date="2021" name="PeerJ">
        <title>Extensive microbial diversity within the chicken gut microbiome revealed by metagenomics and culture.</title>
        <authorList>
            <person name="Gilroy R."/>
            <person name="Ravi A."/>
            <person name="Getino M."/>
            <person name="Pursley I."/>
            <person name="Horton D.L."/>
            <person name="Alikhan N.F."/>
            <person name="Baker D."/>
            <person name="Gharbi K."/>
            <person name="Hall N."/>
            <person name="Watson M."/>
            <person name="Adriaenssens E.M."/>
            <person name="Foster-Nyarko E."/>
            <person name="Jarju S."/>
            <person name="Secka A."/>
            <person name="Antonio M."/>
            <person name="Oren A."/>
            <person name="Chaudhuri R.R."/>
            <person name="La Ragione R."/>
            <person name="Hildebrand F."/>
            <person name="Pallen M.J."/>
        </authorList>
    </citation>
    <scope>NUCLEOTIDE SEQUENCE</scope>
    <source>
        <strain evidence="6">ChiSjej5B23-6657</strain>
    </source>
</reference>
<evidence type="ECO:0000313" key="6">
    <source>
        <dbReference type="EMBL" id="HIR71217.1"/>
    </source>
</evidence>
<evidence type="ECO:0000256" key="3">
    <source>
        <dbReference type="ARBA" id="ARBA00023163"/>
    </source>
</evidence>
<dbReference type="InterPro" id="IPR018060">
    <property type="entry name" value="HTH_AraC"/>
</dbReference>
<dbReference type="InterPro" id="IPR020449">
    <property type="entry name" value="Tscrpt_reg_AraC-type_HTH"/>
</dbReference>
<keyword evidence="1" id="KW-0805">Transcription regulation</keyword>
<dbReference type="InterPro" id="IPR018062">
    <property type="entry name" value="HTH_AraC-typ_CS"/>
</dbReference>
<dbReference type="PANTHER" id="PTHR43280">
    <property type="entry name" value="ARAC-FAMILY TRANSCRIPTIONAL REGULATOR"/>
    <property type="match status" value="1"/>
</dbReference>
<evidence type="ECO:0000259" key="5">
    <source>
        <dbReference type="PROSITE" id="PS01124"/>
    </source>
</evidence>
<feature type="domain" description="HTH araC/xylS-type" evidence="5">
    <location>
        <begin position="145"/>
        <end position="243"/>
    </location>
</feature>
<evidence type="ECO:0000256" key="4">
    <source>
        <dbReference type="SAM" id="MobiDB-lite"/>
    </source>
</evidence>
<dbReference type="Pfam" id="PF12833">
    <property type="entry name" value="HTH_18"/>
    <property type="match status" value="1"/>
</dbReference>
<dbReference type="SMART" id="SM00342">
    <property type="entry name" value="HTH_ARAC"/>
    <property type="match status" value="1"/>
</dbReference>
<dbReference type="PANTHER" id="PTHR43280:SF2">
    <property type="entry name" value="HTH-TYPE TRANSCRIPTIONAL REGULATOR EXSA"/>
    <property type="match status" value="1"/>
</dbReference>
<dbReference type="EMBL" id="DVHM01000132">
    <property type="protein sequence ID" value="HIR71217.1"/>
    <property type="molecule type" value="Genomic_DNA"/>
</dbReference>
<name>A0A9D1EAE7_9FIRM</name>
<dbReference type="GO" id="GO:0003700">
    <property type="term" value="F:DNA-binding transcription factor activity"/>
    <property type="evidence" value="ECO:0007669"/>
    <property type="project" value="InterPro"/>
</dbReference>
<dbReference type="AlphaFoldDB" id="A0A9D1EAE7"/>
<keyword evidence="2" id="KW-0238">DNA-binding</keyword>
<dbReference type="InterPro" id="IPR009057">
    <property type="entry name" value="Homeodomain-like_sf"/>
</dbReference>
<keyword evidence="3" id="KW-0804">Transcription</keyword>
<dbReference type="GO" id="GO:0043565">
    <property type="term" value="F:sequence-specific DNA binding"/>
    <property type="evidence" value="ECO:0007669"/>
    <property type="project" value="InterPro"/>
</dbReference>
<organism evidence="6 7">
    <name type="scientific">Candidatus Pullilachnospira gallistercoris</name>
    <dbReference type="NCBI Taxonomy" id="2840911"/>
    <lineage>
        <taxon>Bacteria</taxon>
        <taxon>Bacillati</taxon>
        <taxon>Bacillota</taxon>
        <taxon>Clostridia</taxon>
        <taxon>Lachnospirales</taxon>
        <taxon>Lachnospiraceae</taxon>
        <taxon>Lachnospiraceae incertae sedis</taxon>
        <taxon>Candidatus Pullilachnospira</taxon>
    </lineage>
</organism>
<proteinExistence type="predicted"/>
<dbReference type="Proteomes" id="UP000823912">
    <property type="component" value="Unassembled WGS sequence"/>
</dbReference>
<evidence type="ECO:0000256" key="1">
    <source>
        <dbReference type="ARBA" id="ARBA00023015"/>
    </source>
</evidence>
<accession>A0A9D1EAE7</accession>
<protein>
    <submittedName>
        <fullName evidence="6">Helix-turn-helix transcriptional regulator</fullName>
    </submittedName>
</protein>
<evidence type="ECO:0000313" key="7">
    <source>
        <dbReference type="Proteomes" id="UP000823912"/>
    </source>
</evidence>
<comment type="caution">
    <text evidence="6">The sequence shown here is derived from an EMBL/GenBank/DDBJ whole genome shotgun (WGS) entry which is preliminary data.</text>
</comment>
<dbReference type="PRINTS" id="PR00032">
    <property type="entry name" value="HTHARAC"/>
</dbReference>
<dbReference type="PROSITE" id="PS01124">
    <property type="entry name" value="HTH_ARAC_FAMILY_2"/>
    <property type="match status" value="1"/>
</dbReference>
<dbReference type="PROSITE" id="PS00041">
    <property type="entry name" value="HTH_ARAC_FAMILY_1"/>
    <property type="match status" value="1"/>
</dbReference>
<dbReference type="SUPFAM" id="SSF46689">
    <property type="entry name" value="Homeodomain-like"/>
    <property type="match status" value="2"/>
</dbReference>
<reference evidence="6" key="1">
    <citation type="submission" date="2020-10" db="EMBL/GenBank/DDBJ databases">
        <authorList>
            <person name="Gilroy R."/>
        </authorList>
    </citation>
    <scope>NUCLEOTIDE SEQUENCE</scope>
    <source>
        <strain evidence="6">ChiSjej5B23-6657</strain>
    </source>
</reference>
<sequence length="266" mass="30591">MNEDFYEFLYELRSSGFTHNSRENSRLIFYRNSQQAERKTPFHLSADRDGEVRGNNLSGEMSSFSYQPSVNFRNTIIGIAFALNMHSMDKYVDLETSAAISDYYINKADSVTTAEEFNQVMHDMCRDFDELSHAKAWESYGQPIDSCIDYVYRNLYSRFCVRDIARQLGYNPSYLSSLFKERTGQSLQSFIQEAKLQEARVLLLYTSQPLTSIASSLGFHSLSHFSKAFKAAEGISPLRFRRQGANQKPGKFYGDSFLTKSERQTP</sequence>
<evidence type="ECO:0000256" key="2">
    <source>
        <dbReference type="ARBA" id="ARBA00023125"/>
    </source>
</evidence>
<feature type="region of interest" description="Disordered" evidence="4">
    <location>
        <begin position="245"/>
        <end position="266"/>
    </location>
</feature>
<gene>
    <name evidence="6" type="ORF">IAA55_08040</name>
</gene>
<dbReference type="Gene3D" id="1.10.10.60">
    <property type="entry name" value="Homeodomain-like"/>
    <property type="match status" value="2"/>
</dbReference>